<evidence type="ECO:0000313" key="6">
    <source>
        <dbReference type="Proteomes" id="UP001164746"/>
    </source>
</evidence>
<proteinExistence type="inferred from homology"/>
<dbReference type="Pfam" id="PF13622">
    <property type="entry name" value="4HBT_3"/>
    <property type="match status" value="1"/>
</dbReference>
<dbReference type="Gene3D" id="2.40.160.210">
    <property type="entry name" value="Acyl-CoA thioesterase, double hotdog domain"/>
    <property type="match status" value="1"/>
</dbReference>
<evidence type="ECO:0000256" key="1">
    <source>
        <dbReference type="ARBA" id="ARBA00006538"/>
    </source>
</evidence>
<sequence>MIRRFVTRSKLRTFGILRRNMSRSDGKEGLQDEVVRSFLTLESLDPNIFRAPTKTLWHPTGSRFIFGGQVVGQALVAACNTVSPEHHVHSLHCYFLRGGNSNWPILFHVDRTRDGETYSSRNVKATQDGKAIFTMQASFKTDEKQEYAYQMEMPQVPGPENFKDTDDLLKMRLDAKGISDKEKDYINRMLSNNISILIRPLDPHAYYKVKPAEPRRLIWMKANGNIGEDYKLHQCVAAYMSDFSLLGTALQPGGSNYRTRFMTSLDHTIWFHNPFRVDEWMLYELFSPHAGNGRAFCSGRVWRTDGTLAMSIAQEGVVRVEPKSQTAKAKL</sequence>
<dbReference type="InterPro" id="IPR025652">
    <property type="entry name" value="TesB_C"/>
</dbReference>
<comment type="similarity">
    <text evidence="1">Belongs to the C/M/P thioester hydrolase family.</text>
</comment>
<dbReference type="CDD" id="cd03444">
    <property type="entry name" value="Thioesterase_II_repeat1"/>
    <property type="match status" value="1"/>
</dbReference>
<feature type="domain" description="Acyl-CoA thioesterase-like N-terminal HotDog" evidence="4">
    <location>
        <begin position="57"/>
        <end position="139"/>
    </location>
</feature>
<dbReference type="PANTHER" id="PTHR11066">
    <property type="entry name" value="ACYL-COA THIOESTERASE"/>
    <property type="match status" value="1"/>
</dbReference>
<dbReference type="InterPro" id="IPR029069">
    <property type="entry name" value="HotDog_dom_sf"/>
</dbReference>
<name>A0ABY7EWL5_MYAAR</name>
<dbReference type="CDD" id="cd03445">
    <property type="entry name" value="Thioesterase_II_repeat2"/>
    <property type="match status" value="1"/>
</dbReference>
<dbReference type="InterPro" id="IPR003703">
    <property type="entry name" value="Acyl_CoA_thio"/>
</dbReference>
<dbReference type="PANTHER" id="PTHR11066:SF34">
    <property type="entry name" value="ACYL-COENZYME A THIOESTERASE 8"/>
    <property type="match status" value="1"/>
</dbReference>
<dbReference type="Proteomes" id="UP001164746">
    <property type="component" value="Chromosome 8"/>
</dbReference>
<gene>
    <name evidence="5" type="ORF">MAR_027524</name>
</gene>
<organism evidence="5 6">
    <name type="scientific">Mya arenaria</name>
    <name type="common">Soft-shell clam</name>
    <dbReference type="NCBI Taxonomy" id="6604"/>
    <lineage>
        <taxon>Eukaryota</taxon>
        <taxon>Metazoa</taxon>
        <taxon>Spiralia</taxon>
        <taxon>Lophotrochozoa</taxon>
        <taxon>Mollusca</taxon>
        <taxon>Bivalvia</taxon>
        <taxon>Autobranchia</taxon>
        <taxon>Heteroconchia</taxon>
        <taxon>Euheterodonta</taxon>
        <taxon>Imparidentia</taxon>
        <taxon>Neoheterodontei</taxon>
        <taxon>Myida</taxon>
        <taxon>Myoidea</taxon>
        <taxon>Myidae</taxon>
        <taxon>Mya</taxon>
    </lineage>
</organism>
<dbReference type="InterPro" id="IPR049449">
    <property type="entry name" value="TesB_ACOT8-like_N"/>
</dbReference>
<reference evidence="5" key="1">
    <citation type="submission" date="2022-11" db="EMBL/GenBank/DDBJ databases">
        <title>Centuries of genome instability and evolution in soft-shell clam transmissible cancer (bioRxiv).</title>
        <authorList>
            <person name="Hart S.F.M."/>
            <person name="Yonemitsu M.A."/>
            <person name="Giersch R.M."/>
            <person name="Beal B.F."/>
            <person name="Arriagada G."/>
            <person name="Davis B.W."/>
            <person name="Ostrander E.A."/>
            <person name="Goff S.P."/>
            <person name="Metzger M.J."/>
        </authorList>
    </citation>
    <scope>NUCLEOTIDE SEQUENCE</scope>
    <source>
        <strain evidence="5">MELC-2E11</strain>
        <tissue evidence="5">Siphon/mantle</tissue>
    </source>
</reference>
<dbReference type="NCBIfam" id="TIGR00189">
    <property type="entry name" value="tesB"/>
    <property type="match status" value="1"/>
</dbReference>
<evidence type="ECO:0000313" key="5">
    <source>
        <dbReference type="EMBL" id="WAR13344.1"/>
    </source>
</evidence>
<dbReference type="EMBL" id="CP111019">
    <property type="protein sequence ID" value="WAR13344.1"/>
    <property type="molecule type" value="Genomic_DNA"/>
</dbReference>
<accession>A0ABY7EWL5</accession>
<evidence type="ECO:0000259" key="3">
    <source>
        <dbReference type="Pfam" id="PF02551"/>
    </source>
</evidence>
<evidence type="ECO:0000259" key="4">
    <source>
        <dbReference type="Pfam" id="PF13622"/>
    </source>
</evidence>
<feature type="domain" description="Acyl-CoA thioesterase 2 C-terminal" evidence="3">
    <location>
        <begin position="215"/>
        <end position="317"/>
    </location>
</feature>
<dbReference type="Pfam" id="PF02551">
    <property type="entry name" value="Acyl_CoA_thio"/>
    <property type="match status" value="1"/>
</dbReference>
<keyword evidence="2" id="KW-0378">Hydrolase</keyword>
<dbReference type="SUPFAM" id="SSF54637">
    <property type="entry name" value="Thioesterase/thiol ester dehydrase-isomerase"/>
    <property type="match status" value="2"/>
</dbReference>
<protein>
    <submittedName>
        <fullName evidence="5">ACOT8-like protein</fullName>
    </submittedName>
</protein>
<dbReference type="InterPro" id="IPR042171">
    <property type="entry name" value="Acyl-CoA_hotdog"/>
</dbReference>
<keyword evidence="6" id="KW-1185">Reference proteome</keyword>
<evidence type="ECO:0000256" key="2">
    <source>
        <dbReference type="ARBA" id="ARBA00022801"/>
    </source>
</evidence>